<dbReference type="HAMAP" id="MF_00047">
    <property type="entry name" value="Dala_Dala_lig"/>
    <property type="match status" value="1"/>
</dbReference>
<proteinExistence type="inferred from homology"/>
<dbReference type="InterPro" id="IPR013815">
    <property type="entry name" value="ATP_grasp_subdomain_1"/>
</dbReference>
<sequence length="315" mass="33428">MAKPRVGVVCGGPSAEAEVSRVSGRGVAEALRATYEDVVVLELEPSISGRLQEERVDVVFPVLHGPPGEDGCFQGLLEILGLPYVGSGVLASACAMDKVTAKRLFRASGLPVAREVVVAPAERPAEAAERVRAELGADVVVKPARQGSAVGVGFGHDGTLEEALAQALHFGDAVLVEERVRGKEITVAVLERDDRVEALPVIEIRTPPGSWYDYPHRYTPGWSEHVIPAPLPEATYARTQEVACLAHQALGCRDLSRVDFVVPDSGEPVLLEVNTIPGMTPTSLYPDAARAAGISFEQLVAHLVERALARGGSRG</sequence>
<feature type="binding site" evidence="11">
    <location>
        <position position="274"/>
    </location>
    <ligand>
        <name>Mg(2+)</name>
        <dbReference type="ChEBI" id="CHEBI:18420"/>
        <label>2</label>
    </ligand>
</feature>
<dbReference type="PROSITE" id="PS00844">
    <property type="entry name" value="DALA_DALA_LIGASE_2"/>
    <property type="match status" value="1"/>
</dbReference>
<evidence type="ECO:0000256" key="8">
    <source>
        <dbReference type="ARBA" id="ARBA00022984"/>
    </source>
</evidence>
<keyword evidence="9 10" id="KW-0961">Cell wall biogenesis/degradation</keyword>
<dbReference type="GO" id="GO:0009252">
    <property type="term" value="P:peptidoglycan biosynthetic process"/>
    <property type="evidence" value="ECO:0007669"/>
    <property type="project" value="UniProtKB-UniRule"/>
</dbReference>
<keyword evidence="3 10" id="KW-0963">Cytoplasm</keyword>
<dbReference type="GO" id="GO:0008716">
    <property type="term" value="F:D-alanine-D-alanine ligase activity"/>
    <property type="evidence" value="ECO:0007669"/>
    <property type="project" value="UniProtKB-UniRule"/>
</dbReference>
<evidence type="ECO:0000256" key="1">
    <source>
        <dbReference type="ARBA" id="ARBA00004496"/>
    </source>
</evidence>
<dbReference type="EMBL" id="AP014924">
    <property type="protein sequence ID" value="BAS26127.1"/>
    <property type="molecule type" value="Genomic_DNA"/>
</dbReference>
<feature type="binding site" evidence="11">
    <location>
        <position position="272"/>
    </location>
    <ligand>
        <name>Mg(2+)</name>
        <dbReference type="ChEBI" id="CHEBI:18420"/>
        <label>1</label>
    </ligand>
</feature>
<dbReference type="PANTHER" id="PTHR23132">
    <property type="entry name" value="D-ALANINE--D-ALANINE LIGASE"/>
    <property type="match status" value="1"/>
</dbReference>
<dbReference type="SUPFAM" id="SSF52440">
    <property type="entry name" value="PreATP-grasp domain"/>
    <property type="match status" value="1"/>
</dbReference>
<comment type="pathway">
    <text evidence="10">Cell wall biogenesis; peptidoglycan biosynthesis.</text>
</comment>
<dbReference type="SUPFAM" id="SSF56059">
    <property type="entry name" value="Glutathione synthetase ATP-binding domain-like"/>
    <property type="match status" value="1"/>
</dbReference>
<dbReference type="InterPro" id="IPR005905">
    <property type="entry name" value="D_ala_D_ala"/>
</dbReference>
<dbReference type="InterPro" id="IPR011095">
    <property type="entry name" value="Dala_Dala_lig_C"/>
</dbReference>
<evidence type="ECO:0000256" key="4">
    <source>
        <dbReference type="ARBA" id="ARBA00022598"/>
    </source>
</evidence>
<dbReference type="Gene3D" id="3.30.470.20">
    <property type="entry name" value="ATP-grasp fold, B domain"/>
    <property type="match status" value="1"/>
</dbReference>
<organism evidence="14 15">
    <name type="scientific">Limnochorda pilosa</name>
    <dbReference type="NCBI Taxonomy" id="1555112"/>
    <lineage>
        <taxon>Bacteria</taxon>
        <taxon>Bacillati</taxon>
        <taxon>Bacillota</taxon>
        <taxon>Limnochordia</taxon>
        <taxon>Limnochordales</taxon>
        <taxon>Limnochordaceae</taxon>
        <taxon>Limnochorda</taxon>
    </lineage>
</organism>
<evidence type="ECO:0000256" key="3">
    <source>
        <dbReference type="ARBA" id="ARBA00022490"/>
    </source>
</evidence>
<evidence type="ECO:0000256" key="7">
    <source>
        <dbReference type="ARBA" id="ARBA00022960"/>
    </source>
</evidence>
<dbReference type="GO" id="GO:0005737">
    <property type="term" value="C:cytoplasm"/>
    <property type="evidence" value="ECO:0007669"/>
    <property type="project" value="UniProtKB-SubCell"/>
</dbReference>
<keyword evidence="6 12" id="KW-0067">ATP-binding</keyword>
<evidence type="ECO:0000256" key="10">
    <source>
        <dbReference type="HAMAP-Rule" id="MF_00047"/>
    </source>
</evidence>
<dbReference type="GO" id="GO:0005524">
    <property type="term" value="F:ATP binding"/>
    <property type="evidence" value="ECO:0007669"/>
    <property type="project" value="UniProtKB-UniRule"/>
</dbReference>
<dbReference type="STRING" id="1555112.LIP_0270"/>
<dbReference type="PANTHER" id="PTHR23132:SF23">
    <property type="entry name" value="D-ALANINE--D-ALANINE LIGASE B"/>
    <property type="match status" value="1"/>
</dbReference>
<name>A0A0K2SGF4_LIMPI</name>
<keyword evidence="11" id="KW-0460">Magnesium</keyword>
<dbReference type="Gene3D" id="3.40.50.20">
    <property type="match status" value="1"/>
</dbReference>
<dbReference type="PROSITE" id="PS50975">
    <property type="entry name" value="ATP_GRASP"/>
    <property type="match status" value="1"/>
</dbReference>
<dbReference type="GO" id="GO:0046872">
    <property type="term" value="F:metal ion binding"/>
    <property type="evidence" value="ECO:0007669"/>
    <property type="project" value="UniProtKB-KW"/>
</dbReference>
<comment type="function">
    <text evidence="10">Cell wall formation.</text>
</comment>
<dbReference type="InterPro" id="IPR011761">
    <property type="entry name" value="ATP-grasp"/>
</dbReference>
<keyword evidence="8 10" id="KW-0573">Peptidoglycan synthesis</keyword>
<dbReference type="Proteomes" id="UP000065807">
    <property type="component" value="Chromosome"/>
</dbReference>
<dbReference type="PIRSF" id="PIRSF039102">
    <property type="entry name" value="Ddl/VanB"/>
    <property type="match status" value="1"/>
</dbReference>
<evidence type="ECO:0000313" key="14">
    <source>
        <dbReference type="EMBL" id="BAS26127.1"/>
    </source>
</evidence>
<dbReference type="InterPro" id="IPR000291">
    <property type="entry name" value="D-Ala_lig_Van_CS"/>
</dbReference>
<evidence type="ECO:0000259" key="13">
    <source>
        <dbReference type="PROSITE" id="PS50975"/>
    </source>
</evidence>
<keyword evidence="15" id="KW-1185">Reference proteome</keyword>
<feature type="binding site" evidence="11">
    <location>
        <position position="272"/>
    </location>
    <ligand>
        <name>Mg(2+)</name>
        <dbReference type="ChEBI" id="CHEBI:18420"/>
        <label>2</label>
    </ligand>
</feature>
<dbReference type="InterPro" id="IPR016185">
    <property type="entry name" value="PreATP-grasp_dom_sf"/>
</dbReference>
<comment type="similarity">
    <text evidence="2 10">Belongs to the D-alanine--D-alanine ligase family.</text>
</comment>
<feature type="domain" description="ATP-grasp" evidence="13">
    <location>
        <begin position="102"/>
        <end position="305"/>
    </location>
</feature>
<accession>A0A0K2SGF4</accession>
<reference evidence="15" key="1">
    <citation type="submission" date="2015-07" db="EMBL/GenBank/DDBJ databases">
        <title>Complete genome sequence and phylogenetic analysis of Limnochorda pilosa.</title>
        <authorList>
            <person name="Watanabe M."/>
            <person name="Kojima H."/>
            <person name="Fukui M."/>
        </authorList>
    </citation>
    <scope>NUCLEOTIDE SEQUENCE [LARGE SCALE GENOMIC DNA]</scope>
    <source>
        <strain evidence="15">HC45</strain>
    </source>
</reference>
<reference evidence="15" key="2">
    <citation type="journal article" date="2016" name="Int. J. Syst. Evol. Microbiol.">
        <title>Complete genome sequence and cell structure of Limnochorda pilosa, a Gram-negative spore-former within the phylum Firmicutes.</title>
        <authorList>
            <person name="Watanabe M."/>
            <person name="Kojima H."/>
            <person name="Fukui M."/>
        </authorList>
    </citation>
    <scope>NUCLEOTIDE SEQUENCE [LARGE SCALE GENOMIC DNA]</scope>
    <source>
        <strain evidence="15">HC45</strain>
    </source>
</reference>
<dbReference type="NCBIfam" id="NF002378">
    <property type="entry name" value="PRK01372.1"/>
    <property type="match status" value="1"/>
</dbReference>
<keyword evidence="5 12" id="KW-0547">Nucleotide-binding</keyword>
<keyword evidence="11" id="KW-0464">Manganese</keyword>
<dbReference type="KEGG" id="lpil:LIP_0270"/>
<dbReference type="PATRIC" id="fig|1555112.3.peg.282"/>
<feature type="binding site" evidence="11">
    <location>
        <position position="259"/>
    </location>
    <ligand>
        <name>Mg(2+)</name>
        <dbReference type="ChEBI" id="CHEBI:18420"/>
        <label>1</label>
    </ligand>
</feature>
<dbReference type="AlphaFoldDB" id="A0A0K2SGF4"/>
<keyword evidence="11" id="KW-0479">Metal-binding</keyword>
<dbReference type="InterPro" id="IPR011127">
    <property type="entry name" value="Dala_Dala_lig_N"/>
</dbReference>
<dbReference type="NCBIfam" id="TIGR01205">
    <property type="entry name" value="D_ala_D_alaTIGR"/>
    <property type="match status" value="1"/>
</dbReference>
<dbReference type="UniPathway" id="UPA00219"/>
<evidence type="ECO:0000313" key="15">
    <source>
        <dbReference type="Proteomes" id="UP000065807"/>
    </source>
</evidence>
<comment type="catalytic activity">
    <reaction evidence="10">
        <text>2 D-alanine + ATP = D-alanyl-D-alanine + ADP + phosphate + H(+)</text>
        <dbReference type="Rhea" id="RHEA:11224"/>
        <dbReference type="ChEBI" id="CHEBI:15378"/>
        <dbReference type="ChEBI" id="CHEBI:30616"/>
        <dbReference type="ChEBI" id="CHEBI:43474"/>
        <dbReference type="ChEBI" id="CHEBI:57416"/>
        <dbReference type="ChEBI" id="CHEBI:57822"/>
        <dbReference type="ChEBI" id="CHEBI:456216"/>
        <dbReference type="EC" id="6.3.2.4"/>
    </reaction>
</comment>
<dbReference type="OrthoDB" id="9813261at2"/>
<evidence type="ECO:0000256" key="5">
    <source>
        <dbReference type="ARBA" id="ARBA00022741"/>
    </source>
</evidence>
<dbReference type="Pfam" id="PF01820">
    <property type="entry name" value="Dala_Dala_lig_N"/>
    <property type="match status" value="1"/>
</dbReference>
<dbReference type="GO" id="GO:0071555">
    <property type="term" value="P:cell wall organization"/>
    <property type="evidence" value="ECO:0007669"/>
    <property type="project" value="UniProtKB-KW"/>
</dbReference>
<dbReference type="RefSeq" id="WP_158509510.1">
    <property type="nucleotide sequence ID" value="NZ_AP014924.1"/>
</dbReference>
<comment type="subcellular location">
    <subcellularLocation>
        <location evidence="1 10">Cytoplasm</location>
    </subcellularLocation>
</comment>
<keyword evidence="7 10" id="KW-0133">Cell shape</keyword>
<evidence type="ECO:0000256" key="9">
    <source>
        <dbReference type="ARBA" id="ARBA00023316"/>
    </source>
</evidence>
<comment type="cofactor">
    <cofactor evidence="11">
        <name>Mg(2+)</name>
        <dbReference type="ChEBI" id="CHEBI:18420"/>
    </cofactor>
    <cofactor evidence="11">
        <name>Mn(2+)</name>
        <dbReference type="ChEBI" id="CHEBI:29035"/>
    </cofactor>
    <text evidence="11">Binds 2 magnesium or manganese ions per subunit.</text>
</comment>
<dbReference type="NCBIfam" id="NF002528">
    <property type="entry name" value="PRK01966.1-4"/>
    <property type="match status" value="1"/>
</dbReference>
<dbReference type="EC" id="6.3.2.4" evidence="10"/>
<protein>
    <recommendedName>
        <fullName evidence="10">D-alanine--D-alanine ligase</fullName>
        <ecNumber evidence="10">6.3.2.4</ecNumber>
    </recommendedName>
    <alternativeName>
        <fullName evidence="10">D-Ala-D-Ala ligase</fullName>
    </alternativeName>
    <alternativeName>
        <fullName evidence="10">D-alanylalanine synthetase</fullName>
    </alternativeName>
</protein>
<dbReference type="Pfam" id="PF07478">
    <property type="entry name" value="Dala_Dala_lig_C"/>
    <property type="match status" value="1"/>
</dbReference>
<gene>
    <name evidence="10" type="primary">ddl</name>
    <name evidence="14" type="ORF">LIP_0270</name>
</gene>
<evidence type="ECO:0000256" key="6">
    <source>
        <dbReference type="ARBA" id="ARBA00022840"/>
    </source>
</evidence>
<evidence type="ECO:0000256" key="12">
    <source>
        <dbReference type="PROSITE-ProRule" id="PRU00409"/>
    </source>
</evidence>
<dbReference type="Gene3D" id="3.30.1490.20">
    <property type="entry name" value="ATP-grasp fold, A domain"/>
    <property type="match status" value="1"/>
</dbReference>
<dbReference type="PROSITE" id="PS00843">
    <property type="entry name" value="DALA_DALA_LIGASE_1"/>
    <property type="match status" value="1"/>
</dbReference>
<evidence type="ECO:0000256" key="2">
    <source>
        <dbReference type="ARBA" id="ARBA00010871"/>
    </source>
</evidence>
<dbReference type="GO" id="GO:0008360">
    <property type="term" value="P:regulation of cell shape"/>
    <property type="evidence" value="ECO:0007669"/>
    <property type="project" value="UniProtKB-KW"/>
</dbReference>
<keyword evidence="4 10" id="KW-0436">Ligase</keyword>
<evidence type="ECO:0000256" key="11">
    <source>
        <dbReference type="PIRSR" id="PIRSR039102-3"/>
    </source>
</evidence>